<dbReference type="GO" id="GO:0016829">
    <property type="term" value="F:lyase activity"/>
    <property type="evidence" value="ECO:0007669"/>
    <property type="project" value="UniProtKB-KW"/>
</dbReference>
<dbReference type="InterPro" id="IPR036590">
    <property type="entry name" value="SRAP-like"/>
</dbReference>
<dbReference type="PANTHER" id="PTHR13604">
    <property type="entry name" value="DC12-RELATED"/>
    <property type="match status" value="1"/>
</dbReference>
<evidence type="ECO:0000313" key="9">
    <source>
        <dbReference type="EMBL" id="OIV35527.1"/>
    </source>
</evidence>
<evidence type="ECO:0000256" key="5">
    <source>
        <dbReference type="ARBA" id="ARBA00023124"/>
    </source>
</evidence>
<dbReference type="Gene3D" id="3.90.1680.10">
    <property type="entry name" value="SOS response associated peptidase-like"/>
    <property type="match status" value="1"/>
</dbReference>
<evidence type="ECO:0000256" key="1">
    <source>
        <dbReference type="ARBA" id="ARBA00008136"/>
    </source>
</evidence>
<keyword evidence="10" id="KW-1185">Reference proteome</keyword>
<dbReference type="STRING" id="1428644.BIV57_21275"/>
<sequence>MCGRYASSAKPEDLVALFGVEYREPEETLAPDWNIAPTKPVWAVLDRPRRDSGSEEPVRQLRVLRWGLVPSWAKDPAIGGKMFNARAETVAEKPAYRRAFARRRCLLPADGYYEWHTYSAAEAKERGVKKQPYFIHTADGSPMAFAGLYEFWRNPEAPEDDPAAWIASCSIITTAAEEELAPIHPRMPLVLPSDRFDAWLDPSLTEPEAVRPLLEAPAPGRLAVRPVSAAVGNIRNNSAELMAEAEPAGGGTLF</sequence>
<dbReference type="SUPFAM" id="SSF143081">
    <property type="entry name" value="BB1717-like"/>
    <property type="match status" value="1"/>
</dbReference>
<dbReference type="Pfam" id="PF02586">
    <property type="entry name" value="SRAP"/>
    <property type="match status" value="1"/>
</dbReference>
<keyword evidence="2 8" id="KW-0645">Protease</keyword>
<evidence type="ECO:0000256" key="7">
    <source>
        <dbReference type="ARBA" id="ARBA00023239"/>
    </source>
</evidence>
<dbReference type="GO" id="GO:0006508">
    <property type="term" value="P:proteolysis"/>
    <property type="evidence" value="ECO:0007669"/>
    <property type="project" value="UniProtKB-KW"/>
</dbReference>
<proteinExistence type="inferred from homology"/>
<evidence type="ECO:0000256" key="2">
    <source>
        <dbReference type="ARBA" id="ARBA00022670"/>
    </source>
</evidence>
<gene>
    <name evidence="9" type="ORF">BIV57_21275</name>
</gene>
<dbReference type="InterPro" id="IPR003738">
    <property type="entry name" value="SRAP"/>
</dbReference>
<dbReference type="AlphaFoldDB" id="A0A1J7BA11"/>
<dbReference type="RefSeq" id="WP_071658546.1">
    <property type="nucleotide sequence ID" value="NZ_MLCF01000146.1"/>
</dbReference>
<comment type="similarity">
    <text evidence="1 8">Belongs to the SOS response-associated peptidase family.</text>
</comment>
<dbReference type="GO" id="GO:0003697">
    <property type="term" value="F:single-stranded DNA binding"/>
    <property type="evidence" value="ECO:0007669"/>
    <property type="project" value="InterPro"/>
</dbReference>
<evidence type="ECO:0000256" key="4">
    <source>
        <dbReference type="ARBA" id="ARBA00022801"/>
    </source>
</evidence>
<dbReference type="PANTHER" id="PTHR13604:SF0">
    <property type="entry name" value="ABASIC SITE PROCESSING PROTEIN HMCES"/>
    <property type="match status" value="1"/>
</dbReference>
<protein>
    <recommendedName>
        <fullName evidence="8">Abasic site processing protein</fullName>
        <ecNumber evidence="8">3.4.-.-</ecNumber>
    </recommendedName>
</protein>
<dbReference type="GO" id="GO:0008233">
    <property type="term" value="F:peptidase activity"/>
    <property type="evidence" value="ECO:0007669"/>
    <property type="project" value="UniProtKB-KW"/>
</dbReference>
<dbReference type="EMBL" id="MLCF01000146">
    <property type="protein sequence ID" value="OIV35527.1"/>
    <property type="molecule type" value="Genomic_DNA"/>
</dbReference>
<evidence type="ECO:0000256" key="3">
    <source>
        <dbReference type="ARBA" id="ARBA00022763"/>
    </source>
</evidence>
<keyword evidence="5" id="KW-0190">Covalent protein-DNA linkage</keyword>
<dbReference type="GO" id="GO:0106300">
    <property type="term" value="P:protein-DNA covalent cross-linking repair"/>
    <property type="evidence" value="ECO:0007669"/>
    <property type="project" value="InterPro"/>
</dbReference>
<accession>A0A1J7BA11</accession>
<evidence type="ECO:0000256" key="8">
    <source>
        <dbReference type="RuleBase" id="RU364100"/>
    </source>
</evidence>
<evidence type="ECO:0000256" key="6">
    <source>
        <dbReference type="ARBA" id="ARBA00023125"/>
    </source>
</evidence>
<dbReference type="EC" id="3.4.-.-" evidence="8"/>
<keyword evidence="4 8" id="KW-0378">Hydrolase</keyword>
<keyword evidence="7" id="KW-0456">Lyase</keyword>
<evidence type="ECO:0000313" key="10">
    <source>
        <dbReference type="Proteomes" id="UP000243342"/>
    </source>
</evidence>
<dbReference type="OrthoDB" id="9782620at2"/>
<keyword evidence="3" id="KW-0227">DNA damage</keyword>
<keyword evidence="6" id="KW-0238">DNA-binding</keyword>
<name>A0A1J7BA11_9ACTN</name>
<comment type="caution">
    <text evidence="9">The sequence shown here is derived from an EMBL/GenBank/DDBJ whole genome shotgun (WGS) entry which is preliminary data.</text>
</comment>
<organism evidence="9 10">
    <name type="scientific">Mangrovactinospora gilvigrisea</name>
    <dbReference type="NCBI Taxonomy" id="1428644"/>
    <lineage>
        <taxon>Bacteria</taxon>
        <taxon>Bacillati</taxon>
        <taxon>Actinomycetota</taxon>
        <taxon>Actinomycetes</taxon>
        <taxon>Kitasatosporales</taxon>
        <taxon>Streptomycetaceae</taxon>
        <taxon>Mangrovactinospora</taxon>
    </lineage>
</organism>
<reference evidence="9 10" key="1">
    <citation type="submission" date="2016-10" db="EMBL/GenBank/DDBJ databases">
        <title>Genome sequence of Streptomyces gilvigriseus MUSC 26.</title>
        <authorList>
            <person name="Lee L.-H."/>
            <person name="Ser H.-L."/>
        </authorList>
    </citation>
    <scope>NUCLEOTIDE SEQUENCE [LARGE SCALE GENOMIC DNA]</scope>
    <source>
        <strain evidence="9 10">MUSC 26</strain>
    </source>
</reference>
<dbReference type="Proteomes" id="UP000243342">
    <property type="component" value="Unassembled WGS sequence"/>
</dbReference>